<gene>
    <name evidence="2" type="ORF">M5K25_013125</name>
</gene>
<feature type="region of interest" description="Disordered" evidence="1">
    <location>
        <begin position="121"/>
        <end position="155"/>
    </location>
</feature>
<organism evidence="2 3">
    <name type="scientific">Dendrobium thyrsiflorum</name>
    <name type="common">Pinecone-like raceme dendrobium</name>
    <name type="synonym">Orchid</name>
    <dbReference type="NCBI Taxonomy" id="117978"/>
    <lineage>
        <taxon>Eukaryota</taxon>
        <taxon>Viridiplantae</taxon>
        <taxon>Streptophyta</taxon>
        <taxon>Embryophyta</taxon>
        <taxon>Tracheophyta</taxon>
        <taxon>Spermatophyta</taxon>
        <taxon>Magnoliopsida</taxon>
        <taxon>Liliopsida</taxon>
        <taxon>Asparagales</taxon>
        <taxon>Orchidaceae</taxon>
        <taxon>Epidendroideae</taxon>
        <taxon>Malaxideae</taxon>
        <taxon>Dendrobiinae</taxon>
        <taxon>Dendrobium</taxon>
    </lineage>
</organism>
<accession>A0ABD0UZF9</accession>
<dbReference type="AlphaFoldDB" id="A0ABD0UZF9"/>
<evidence type="ECO:0000313" key="2">
    <source>
        <dbReference type="EMBL" id="KAL0918009.1"/>
    </source>
</evidence>
<evidence type="ECO:0000256" key="1">
    <source>
        <dbReference type="SAM" id="MobiDB-lite"/>
    </source>
</evidence>
<dbReference type="Proteomes" id="UP001552299">
    <property type="component" value="Unassembled WGS sequence"/>
</dbReference>
<name>A0ABD0UZF9_DENTH</name>
<keyword evidence="3" id="KW-1185">Reference proteome</keyword>
<reference evidence="2 3" key="1">
    <citation type="journal article" date="2024" name="Plant Biotechnol. J.">
        <title>Dendrobium thyrsiflorum genome and its molecular insights into genes involved in important horticultural traits.</title>
        <authorList>
            <person name="Chen B."/>
            <person name="Wang J.Y."/>
            <person name="Zheng P.J."/>
            <person name="Li K.L."/>
            <person name="Liang Y.M."/>
            <person name="Chen X.F."/>
            <person name="Zhang C."/>
            <person name="Zhao X."/>
            <person name="He X."/>
            <person name="Zhang G.Q."/>
            <person name="Liu Z.J."/>
            <person name="Xu Q."/>
        </authorList>
    </citation>
    <scope>NUCLEOTIDE SEQUENCE [LARGE SCALE GENOMIC DNA]</scope>
    <source>
        <strain evidence="2">GZMU011</strain>
    </source>
</reference>
<evidence type="ECO:0000313" key="3">
    <source>
        <dbReference type="Proteomes" id="UP001552299"/>
    </source>
</evidence>
<comment type="caution">
    <text evidence="2">The sequence shown here is derived from an EMBL/GenBank/DDBJ whole genome shotgun (WGS) entry which is preliminary data.</text>
</comment>
<proteinExistence type="predicted"/>
<sequence length="155" mass="17870">MEQETPESFYDVIVKDIGGADVSLSTYSGKCPCDCFKADSDNFKADPTLVNIELSTFTISIWSENIVRRIVYVLLQKIFFYTNYEKIHKNLKQLYPHETEEQIKQRLQKIYEDQMADIFPAEDDLSSQQSDDTMTDRWHGASKGGPSQRPGKQIM</sequence>
<protein>
    <submittedName>
        <fullName evidence="2">Uncharacterized protein</fullName>
    </submittedName>
</protein>
<dbReference type="EMBL" id="JANQDX010000010">
    <property type="protein sequence ID" value="KAL0918009.1"/>
    <property type="molecule type" value="Genomic_DNA"/>
</dbReference>